<keyword evidence="6 8" id="KW-0472">Membrane</keyword>
<evidence type="ECO:0000256" key="8">
    <source>
        <dbReference type="SAM" id="Phobius"/>
    </source>
</evidence>
<comment type="subcellular location">
    <subcellularLocation>
        <location evidence="1">Cell membrane</location>
        <topology evidence="1">Multi-pass membrane protein</topology>
    </subcellularLocation>
</comment>
<dbReference type="CDD" id="cd17502">
    <property type="entry name" value="MFS_Azr1_MDR_like"/>
    <property type="match status" value="1"/>
</dbReference>
<sequence length="562" mass="60407">MTSQVANPPVQSIRLLFSALLLVMLLSALDQTIVSTALPTIVGELGGLDKLSWVVTAYILSSTIAVPLYGKFGDLFGRKIVLQVAIGLFLVGSALCGLAQNMTQLVLMRGLQGLGGGGLMVISMAAVADVIPPANRGRYQGLFGGVFGLATVIGPLIGGFLVQHASWRWIFYINLPLGLFALLVIGAVFHSSNKRSQHQIDWLGAIYLSMALLCIILFTSEGGSVHAWNDPQLWCILAFGIVGIIGFIYEERMAAEPIIPLALFRNRSFLLCSLIGFVIGMSLFGSVTFLPLYLQVVKEATPTEAGLQLIPLMGGLLLTSIISGRIISRTGKYRLFPILGTLLGVTGMVLLTRITIHSPLWQLYLFYRRAGSGSGAGDAGAGPGGAECDAGADVRRRHLRRDPVPLDWRLHRRGAVWRGVHARAAEQPATTAAGRRGAAAGNESGGGPAPARGYPPRLPRRLRRGDPRGVSDGGRHYGGGVCPLMAVKGGAAEDRDALSGPGDAQQCLTQRRCGKIDKFAQLKRRQIPSGIQQMDRRRIRLDVFQQQTELPVAQAIQRLIMQ</sequence>
<evidence type="ECO:0000256" key="3">
    <source>
        <dbReference type="ARBA" id="ARBA00022475"/>
    </source>
</evidence>
<dbReference type="PROSITE" id="PS50850">
    <property type="entry name" value="MFS"/>
    <property type="match status" value="1"/>
</dbReference>
<accession>A0A377VVJ4</accession>
<feature type="region of interest" description="Disordered" evidence="7">
    <location>
        <begin position="421"/>
        <end position="476"/>
    </location>
</feature>
<dbReference type="NCBIfam" id="TIGR00711">
    <property type="entry name" value="efflux_EmrB"/>
    <property type="match status" value="1"/>
</dbReference>
<protein>
    <submittedName>
        <fullName evidence="10">Drug resistance transporter EmrB/QacA subfamily protein</fullName>
    </submittedName>
</protein>
<dbReference type="GO" id="GO:0005886">
    <property type="term" value="C:plasma membrane"/>
    <property type="evidence" value="ECO:0007669"/>
    <property type="project" value="UniProtKB-SubCell"/>
</dbReference>
<feature type="domain" description="Major facilitator superfamily (MFS) profile" evidence="9">
    <location>
        <begin position="16"/>
        <end position="562"/>
    </location>
</feature>
<dbReference type="SUPFAM" id="SSF103473">
    <property type="entry name" value="MFS general substrate transporter"/>
    <property type="match status" value="1"/>
</dbReference>
<dbReference type="FunFam" id="1.20.1720.10:FF:000004">
    <property type="entry name" value="EmrB/QacA family drug resistance transporter"/>
    <property type="match status" value="1"/>
</dbReference>
<dbReference type="PRINTS" id="PR01036">
    <property type="entry name" value="TCRTETB"/>
</dbReference>
<reference evidence="10 11" key="1">
    <citation type="submission" date="2018-06" db="EMBL/GenBank/DDBJ databases">
        <authorList>
            <consortium name="Pathogen Informatics"/>
            <person name="Doyle S."/>
        </authorList>
    </citation>
    <scope>NUCLEOTIDE SEQUENCE [LARGE SCALE GENOMIC DNA]</scope>
    <source>
        <strain evidence="10 11">NCTC9637</strain>
    </source>
</reference>
<organism evidence="10 11">
    <name type="scientific">Klebsiella pneumoniae</name>
    <dbReference type="NCBI Taxonomy" id="573"/>
    <lineage>
        <taxon>Bacteria</taxon>
        <taxon>Pseudomonadati</taxon>
        <taxon>Pseudomonadota</taxon>
        <taxon>Gammaproteobacteria</taxon>
        <taxon>Enterobacterales</taxon>
        <taxon>Enterobacteriaceae</taxon>
        <taxon>Klebsiella/Raoultella group</taxon>
        <taxon>Klebsiella</taxon>
        <taxon>Klebsiella pneumoniae complex</taxon>
    </lineage>
</organism>
<dbReference type="EMBL" id="UGLB01000003">
    <property type="protein sequence ID" value="STT45665.1"/>
    <property type="molecule type" value="Genomic_DNA"/>
</dbReference>
<name>A0A377VVJ4_KLEPN</name>
<dbReference type="InterPro" id="IPR011701">
    <property type="entry name" value="MFS"/>
</dbReference>
<feature type="compositionally biased region" description="Basic and acidic residues" evidence="7">
    <location>
        <begin position="464"/>
        <end position="475"/>
    </location>
</feature>
<dbReference type="InterPro" id="IPR020846">
    <property type="entry name" value="MFS_dom"/>
</dbReference>
<keyword evidence="4 8" id="KW-0812">Transmembrane</keyword>
<feature type="transmembrane region" description="Helical" evidence="8">
    <location>
        <begin position="51"/>
        <end position="69"/>
    </location>
</feature>
<dbReference type="InterPro" id="IPR004638">
    <property type="entry name" value="EmrB-like"/>
</dbReference>
<feature type="transmembrane region" description="Helical" evidence="8">
    <location>
        <begin position="81"/>
        <end position="100"/>
    </location>
</feature>
<evidence type="ECO:0000256" key="5">
    <source>
        <dbReference type="ARBA" id="ARBA00022989"/>
    </source>
</evidence>
<proteinExistence type="predicted"/>
<evidence type="ECO:0000313" key="11">
    <source>
        <dbReference type="Proteomes" id="UP000255099"/>
    </source>
</evidence>
<keyword evidence="3" id="KW-1003">Cell membrane</keyword>
<evidence type="ECO:0000313" key="10">
    <source>
        <dbReference type="EMBL" id="STT45665.1"/>
    </source>
</evidence>
<dbReference type="PANTHER" id="PTHR23501:SF197">
    <property type="entry name" value="COMD"/>
    <property type="match status" value="1"/>
</dbReference>
<feature type="transmembrane region" description="Helical" evidence="8">
    <location>
        <begin position="169"/>
        <end position="190"/>
    </location>
</feature>
<evidence type="ECO:0000256" key="4">
    <source>
        <dbReference type="ARBA" id="ARBA00022692"/>
    </source>
</evidence>
<dbReference type="Gene3D" id="1.20.1250.20">
    <property type="entry name" value="MFS general substrate transporter like domains"/>
    <property type="match status" value="1"/>
</dbReference>
<dbReference type="PANTHER" id="PTHR23501">
    <property type="entry name" value="MAJOR FACILITATOR SUPERFAMILY"/>
    <property type="match status" value="1"/>
</dbReference>
<gene>
    <name evidence="10" type="primary">bmr3</name>
    <name evidence="10" type="ORF">NCTC9637_00514</name>
</gene>
<evidence type="ECO:0000256" key="2">
    <source>
        <dbReference type="ARBA" id="ARBA00022448"/>
    </source>
</evidence>
<feature type="transmembrane region" description="Helical" evidence="8">
    <location>
        <begin position="335"/>
        <end position="356"/>
    </location>
</feature>
<evidence type="ECO:0000256" key="1">
    <source>
        <dbReference type="ARBA" id="ARBA00004651"/>
    </source>
</evidence>
<keyword evidence="2" id="KW-0813">Transport</keyword>
<dbReference type="Pfam" id="PF07690">
    <property type="entry name" value="MFS_1"/>
    <property type="match status" value="1"/>
</dbReference>
<feature type="transmembrane region" description="Helical" evidence="8">
    <location>
        <begin position="142"/>
        <end position="163"/>
    </location>
</feature>
<dbReference type="InterPro" id="IPR036259">
    <property type="entry name" value="MFS_trans_sf"/>
</dbReference>
<feature type="transmembrane region" description="Helical" evidence="8">
    <location>
        <begin position="269"/>
        <end position="293"/>
    </location>
</feature>
<evidence type="ECO:0000256" key="7">
    <source>
        <dbReference type="SAM" id="MobiDB-lite"/>
    </source>
</evidence>
<feature type="transmembrane region" description="Helical" evidence="8">
    <location>
        <begin position="231"/>
        <end position="249"/>
    </location>
</feature>
<feature type="transmembrane region" description="Helical" evidence="8">
    <location>
        <begin position="202"/>
        <end position="219"/>
    </location>
</feature>
<evidence type="ECO:0000256" key="6">
    <source>
        <dbReference type="ARBA" id="ARBA00023136"/>
    </source>
</evidence>
<dbReference type="Gene3D" id="1.20.1720.10">
    <property type="entry name" value="Multidrug resistance protein D"/>
    <property type="match status" value="1"/>
</dbReference>
<dbReference type="GO" id="GO:0022857">
    <property type="term" value="F:transmembrane transporter activity"/>
    <property type="evidence" value="ECO:0007669"/>
    <property type="project" value="InterPro"/>
</dbReference>
<evidence type="ECO:0000259" key="9">
    <source>
        <dbReference type="PROSITE" id="PS50850"/>
    </source>
</evidence>
<feature type="transmembrane region" description="Helical" evidence="8">
    <location>
        <begin position="305"/>
        <end position="323"/>
    </location>
</feature>
<feature type="transmembrane region" description="Helical" evidence="8">
    <location>
        <begin position="106"/>
        <end position="130"/>
    </location>
</feature>
<feature type="compositionally biased region" description="Low complexity" evidence="7">
    <location>
        <begin position="425"/>
        <end position="442"/>
    </location>
</feature>
<dbReference type="Proteomes" id="UP000255099">
    <property type="component" value="Unassembled WGS sequence"/>
</dbReference>
<keyword evidence="5 8" id="KW-1133">Transmembrane helix</keyword>
<dbReference type="AlphaFoldDB" id="A0A377VVJ4"/>